<reference evidence="1 2" key="1">
    <citation type="submission" date="2023-06" db="EMBL/GenBank/DDBJ databases">
        <title>Draft genome sequence of Novosphingobium sp. strain IK01.</title>
        <authorList>
            <person name="Hatamoto M."/>
            <person name="Ikarashi T."/>
            <person name="Yamaguchi T."/>
        </authorList>
    </citation>
    <scope>NUCLEOTIDE SEQUENCE [LARGE SCALE GENOMIC DNA]</scope>
    <source>
        <strain evidence="1 2">IK01</strain>
    </source>
</reference>
<keyword evidence="2" id="KW-1185">Reference proteome</keyword>
<dbReference type="EMBL" id="BTFW01000001">
    <property type="protein sequence ID" value="GMM61933.1"/>
    <property type="molecule type" value="Genomic_DNA"/>
</dbReference>
<proteinExistence type="predicted"/>
<dbReference type="Proteomes" id="UP001187221">
    <property type="component" value="Unassembled WGS sequence"/>
</dbReference>
<accession>A0ABQ6P9N5</accession>
<protein>
    <submittedName>
        <fullName evidence="1">Uncharacterized protein</fullName>
    </submittedName>
</protein>
<name>A0ABQ6P9N5_9SPHN</name>
<organism evidence="1 2">
    <name type="scientific">Novosphingobium pituita</name>
    <dbReference type="NCBI Taxonomy" id="3056842"/>
    <lineage>
        <taxon>Bacteria</taxon>
        <taxon>Pseudomonadati</taxon>
        <taxon>Pseudomonadota</taxon>
        <taxon>Alphaproteobacteria</taxon>
        <taxon>Sphingomonadales</taxon>
        <taxon>Sphingomonadaceae</taxon>
        <taxon>Novosphingobium</taxon>
    </lineage>
</organism>
<sequence>MLSGRFVASTIATHSPAITVTNQACVLAPPVTILRNVGFPGAANRLPADENSPSVEALTATVTQLMTKR</sequence>
<evidence type="ECO:0000313" key="2">
    <source>
        <dbReference type="Proteomes" id="UP001187221"/>
    </source>
</evidence>
<gene>
    <name evidence="1" type="ORF">NUTIK01_27100</name>
</gene>
<evidence type="ECO:0000313" key="1">
    <source>
        <dbReference type="EMBL" id="GMM61933.1"/>
    </source>
</evidence>
<comment type="caution">
    <text evidence="1">The sequence shown here is derived from an EMBL/GenBank/DDBJ whole genome shotgun (WGS) entry which is preliminary data.</text>
</comment>